<gene>
    <name evidence="9" type="primary">tsaC</name>
    <name evidence="11" type="ORF">IMCC3088_1058</name>
</gene>
<dbReference type="AlphaFoldDB" id="F3L0W6"/>
<dbReference type="InterPro" id="IPR006070">
    <property type="entry name" value="Sua5-like_dom"/>
</dbReference>
<keyword evidence="4 9" id="KW-0819">tRNA processing</keyword>
<organism evidence="11 12">
    <name type="scientific">Aequoribacter fuscus</name>
    <dbReference type="NCBI Taxonomy" id="2518989"/>
    <lineage>
        <taxon>Bacteria</taxon>
        <taxon>Pseudomonadati</taxon>
        <taxon>Pseudomonadota</taxon>
        <taxon>Gammaproteobacteria</taxon>
        <taxon>Cellvibrionales</taxon>
        <taxon>Halieaceae</taxon>
        <taxon>Aequoribacter</taxon>
    </lineage>
</organism>
<comment type="similarity">
    <text evidence="9">Belongs to the SUA5 family. TsaC subfamily.</text>
</comment>
<evidence type="ECO:0000256" key="5">
    <source>
        <dbReference type="ARBA" id="ARBA00022695"/>
    </source>
</evidence>
<dbReference type="PROSITE" id="PS51163">
    <property type="entry name" value="YRDC"/>
    <property type="match status" value="1"/>
</dbReference>
<evidence type="ECO:0000256" key="6">
    <source>
        <dbReference type="ARBA" id="ARBA00022741"/>
    </source>
</evidence>
<dbReference type="PANTHER" id="PTHR17490">
    <property type="entry name" value="SUA5"/>
    <property type="match status" value="1"/>
</dbReference>
<dbReference type="Proteomes" id="UP000005615">
    <property type="component" value="Unassembled WGS sequence"/>
</dbReference>
<dbReference type="eggNOG" id="COG0009">
    <property type="taxonomic scope" value="Bacteria"/>
</dbReference>
<feature type="domain" description="YrdC-like" evidence="10">
    <location>
        <begin position="1"/>
        <end position="173"/>
    </location>
</feature>
<dbReference type="InterPro" id="IPR017945">
    <property type="entry name" value="DHBP_synth_RibB-like_a/b_dom"/>
</dbReference>
<dbReference type="Pfam" id="PF01300">
    <property type="entry name" value="Sua5_yciO_yrdC"/>
    <property type="match status" value="1"/>
</dbReference>
<keyword evidence="2 9" id="KW-0963">Cytoplasm</keyword>
<evidence type="ECO:0000256" key="7">
    <source>
        <dbReference type="ARBA" id="ARBA00022840"/>
    </source>
</evidence>
<keyword evidence="5 9" id="KW-0548">Nucleotidyltransferase</keyword>
<comment type="caution">
    <text evidence="11">The sequence shown here is derived from an EMBL/GenBank/DDBJ whole genome shotgun (WGS) entry which is preliminary data.</text>
</comment>
<evidence type="ECO:0000256" key="1">
    <source>
        <dbReference type="ARBA" id="ARBA00004496"/>
    </source>
</evidence>
<keyword evidence="7 9" id="KW-0067">ATP-binding</keyword>
<comment type="function">
    <text evidence="9">Required for the formation of a threonylcarbamoyl group on adenosine at position 37 (t(6)A37) in tRNAs that read codons beginning with adenine. Catalyzes the conversion of L-threonine, HCO(3)(-)/CO(2) and ATP to give threonylcarbamoyl-AMP (TC-AMP) as the acyladenylate intermediate, with the release of diphosphate.</text>
</comment>
<accession>F3L0W6</accession>
<dbReference type="GO" id="GO:0002949">
    <property type="term" value="P:tRNA threonylcarbamoyladenosine modification"/>
    <property type="evidence" value="ECO:0007669"/>
    <property type="project" value="UniProtKB-UniRule"/>
</dbReference>
<dbReference type="STRING" id="2518989.IMCC3088_1058"/>
<dbReference type="EC" id="2.7.7.87" evidence="9"/>
<proteinExistence type="inferred from homology"/>
<dbReference type="GO" id="GO:0006450">
    <property type="term" value="P:regulation of translational fidelity"/>
    <property type="evidence" value="ECO:0007669"/>
    <property type="project" value="TreeGrafter"/>
</dbReference>
<evidence type="ECO:0000256" key="2">
    <source>
        <dbReference type="ARBA" id="ARBA00022490"/>
    </source>
</evidence>
<dbReference type="GO" id="GO:0005524">
    <property type="term" value="F:ATP binding"/>
    <property type="evidence" value="ECO:0007669"/>
    <property type="project" value="UniProtKB-UniRule"/>
</dbReference>
<dbReference type="GO" id="GO:0061710">
    <property type="term" value="F:L-threonylcarbamoyladenylate synthase"/>
    <property type="evidence" value="ECO:0007669"/>
    <property type="project" value="UniProtKB-EC"/>
</dbReference>
<keyword evidence="12" id="KW-1185">Reference proteome</keyword>
<dbReference type="Gene3D" id="3.90.870.10">
    <property type="entry name" value="DHBP synthase"/>
    <property type="match status" value="1"/>
</dbReference>
<dbReference type="PANTHER" id="PTHR17490:SF18">
    <property type="entry name" value="THREONYLCARBAMOYL-AMP SYNTHASE"/>
    <property type="match status" value="1"/>
</dbReference>
<dbReference type="SUPFAM" id="SSF55821">
    <property type="entry name" value="YrdC/RibB"/>
    <property type="match status" value="1"/>
</dbReference>
<dbReference type="GO" id="GO:0003725">
    <property type="term" value="F:double-stranded RNA binding"/>
    <property type="evidence" value="ECO:0007669"/>
    <property type="project" value="InterPro"/>
</dbReference>
<name>F3L0W6_9GAMM</name>
<comment type="catalytic activity">
    <reaction evidence="8 9">
        <text>L-threonine + hydrogencarbonate + ATP = L-threonylcarbamoyladenylate + diphosphate + H2O</text>
        <dbReference type="Rhea" id="RHEA:36407"/>
        <dbReference type="ChEBI" id="CHEBI:15377"/>
        <dbReference type="ChEBI" id="CHEBI:17544"/>
        <dbReference type="ChEBI" id="CHEBI:30616"/>
        <dbReference type="ChEBI" id="CHEBI:33019"/>
        <dbReference type="ChEBI" id="CHEBI:57926"/>
        <dbReference type="ChEBI" id="CHEBI:73682"/>
        <dbReference type="EC" id="2.7.7.87"/>
    </reaction>
</comment>
<evidence type="ECO:0000256" key="4">
    <source>
        <dbReference type="ARBA" id="ARBA00022694"/>
    </source>
</evidence>
<evidence type="ECO:0000256" key="3">
    <source>
        <dbReference type="ARBA" id="ARBA00022679"/>
    </source>
</evidence>
<evidence type="ECO:0000259" key="10">
    <source>
        <dbReference type="PROSITE" id="PS51163"/>
    </source>
</evidence>
<evidence type="ECO:0000313" key="12">
    <source>
        <dbReference type="Proteomes" id="UP000005615"/>
    </source>
</evidence>
<sequence length="173" mass="18767">MLARGGVIAYPTEGVWGLGCDPLNKRAVERLLALKERPWQKGLIVALANEGVADTLLRTLPQDRKNAIKATWPGPNTWLVPHDDLWPSWVTGESDFIACRLSAYAVVRDLARAAGGAIISTSANPAGQVPAMTAQAVRQYFGRSVDFIMPGRVQGLQKPSVIRHGLTGETLRE</sequence>
<comment type="subcellular location">
    <subcellularLocation>
        <location evidence="1 9">Cytoplasm</location>
    </subcellularLocation>
</comment>
<keyword evidence="6 9" id="KW-0547">Nucleotide-binding</keyword>
<dbReference type="GO" id="GO:0000049">
    <property type="term" value="F:tRNA binding"/>
    <property type="evidence" value="ECO:0007669"/>
    <property type="project" value="TreeGrafter"/>
</dbReference>
<dbReference type="InterPro" id="IPR023535">
    <property type="entry name" value="TC-AMP_synthase"/>
</dbReference>
<keyword evidence="3 9" id="KW-0808">Transferase</keyword>
<dbReference type="InterPro" id="IPR050156">
    <property type="entry name" value="TC-AMP_synthase_SUA5"/>
</dbReference>
<reference evidence="11 12" key="1">
    <citation type="journal article" date="2011" name="J. Bacteriol.">
        <title>Genome sequence of strain IMCC3088, a proteorhodopsin-containing marine bacterium belonging to the OM60/NOR5 clade.</title>
        <authorList>
            <person name="Jang Y."/>
            <person name="Oh H.M."/>
            <person name="Kang I."/>
            <person name="Lee K."/>
            <person name="Yang S.J."/>
            <person name="Cho J.C."/>
        </authorList>
    </citation>
    <scope>NUCLEOTIDE SEQUENCE [LARGE SCALE GENOMIC DNA]</scope>
    <source>
        <strain evidence="11 12">IMCC3088</strain>
    </source>
</reference>
<dbReference type="HAMAP" id="MF_01852">
    <property type="entry name" value="TsaC"/>
    <property type="match status" value="1"/>
</dbReference>
<protein>
    <recommendedName>
        <fullName evidence="9">Threonylcarbamoyl-AMP synthase</fullName>
        <shortName evidence="9">TC-AMP synthase</shortName>
        <ecNumber evidence="9">2.7.7.87</ecNumber>
    </recommendedName>
    <alternativeName>
        <fullName evidence="9">L-threonylcarbamoyladenylate synthase</fullName>
    </alternativeName>
    <alternativeName>
        <fullName evidence="9">t(6)A37 threonylcarbamoyladenosine biosynthesis protein TsaC</fullName>
    </alternativeName>
    <alternativeName>
        <fullName evidence="9">tRNA threonylcarbamoyladenosine biosynthesis protein TsaC</fullName>
    </alternativeName>
</protein>
<dbReference type="EMBL" id="AEIG01000025">
    <property type="protein sequence ID" value="EGG30074.1"/>
    <property type="molecule type" value="Genomic_DNA"/>
</dbReference>
<evidence type="ECO:0000256" key="8">
    <source>
        <dbReference type="ARBA" id="ARBA00048366"/>
    </source>
</evidence>
<evidence type="ECO:0000313" key="11">
    <source>
        <dbReference type="EMBL" id="EGG30074.1"/>
    </source>
</evidence>
<dbReference type="GO" id="GO:0005737">
    <property type="term" value="C:cytoplasm"/>
    <property type="evidence" value="ECO:0007669"/>
    <property type="project" value="UniProtKB-SubCell"/>
</dbReference>
<evidence type="ECO:0000256" key="9">
    <source>
        <dbReference type="HAMAP-Rule" id="MF_01852"/>
    </source>
</evidence>